<dbReference type="AlphaFoldDB" id="A0A9P9J8A1"/>
<gene>
    <name evidence="2" type="ORF">B0J13DRAFT_298187</name>
</gene>
<protein>
    <submittedName>
        <fullName evidence="2">Uncharacterized protein</fullName>
    </submittedName>
</protein>
<evidence type="ECO:0000313" key="2">
    <source>
        <dbReference type="EMBL" id="KAH7149147.1"/>
    </source>
</evidence>
<proteinExistence type="predicted"/>
<comment type="caution">
    <text evidence="2">The sequence shown here is derived from an EMBL/GenBank/DDBJ whole genome shotgun (WGS) entry which is preliminary data.</text>
</comment>
<reference evidence="2" key="1">
    <citation type="journal article" date="2021" name="Nat. Commun.">
        <title>Genetic determinants of endophytism in the Arabidopsis root mycobiome.</title>
        <authorList>
            <person name="Mesny F."/>
            <person name="Miyauchi S."/>
            <person name="Thiergart T."/>
            <person name="Pickel B."/>
            <person name="Atanasova L."/>
            <person name="Karlsson M."/>
            <person name="Huettel B."/>
            <person name="Barry K.W."/>
            <person name="Haridas S."/>
            <person name="Chen C."/>
            <person name="Bauer D."/>
            <person name="Andreopoulos W."/>
            <person name="Pangilinan J."/>
            <person name="LaButti K."/>
            <person name="Riley R."/>
            <person name="Lipzen A."/>
            <person name="Clum A."/>
            <person name="Drula E."/>
            <person name="Henrissat B."/>
            <person name="Kohler A."/>
            <person name="Grigoriev I.V."/>
            <person name="Martin F.M."/>
            <person name="Hacquard S."/>
        </authorList>
    </citation>
    <scope>NUCLEOTIDE SEQUENCE</scope>
    <source>
        <strain evidence="2">MPI-CAGE-AT-0021</strain>
    </source>
</reference>
<accession>A0A9P9J8A1</accession>
<dbReference type="EMBL" id="JAGMUU010000007">
    <property type="protein sequence ID" value="KAH7149147.1"/>
    <property type="molecule type" value="Genomic_DNA"/>
</dbReference>
<evidence type="ECO:0000256" key="1">
    <source>
        <dbReference type="SAM" id="MobiDB-lite"/>
    </source>
</evidence>
<evidence type="ECO:0000313" key="3">
    <source>
        <dbReference type="Proteomes" id="UP000717696"/>
    </source>
</evidence>
<name>A0A9P9J8A1_9HYPO</name>
<keyword evidence="3" id="KW-1185">Reference proteome</keyword>
<sequence length="157" mass="17922">MVFKPHGEGWLRHGASKGENWRDNSRDYSSFEEEKKPREVLGTAVRHLPNENPPGYRGCRIVYPLPVLCLVLSCLFALQLKGTSSPLTHEGSSVEPGEKTPGWGRVRPALTSDTAMRLYYIGMIWGEERCCWCVLRRTPWLTFHLALQREYLEGGFV</sequence>
<organism evidence="2 3">
    <name type="scientific">Dactylonectria estremocensis</name>
    <dbReference type="NCBI Taxonomy" id="1079267"/>
    <lineage>
        <taxon>Eukaryota</taxon>
        <taxon>Fungi</taxon>
        <taxon>Dikarya</taxon>
        <taxon>Ascomycota</taxon>
        <taxon>Pezizomycotina</taxon>
        <taxon>Sordariomycetes</taxon>
        <taxon>Hypocreomycetidae</taxon>
        <taxon>Hypocreales</taxon>
        <taxon>Nectriaceae</taxon>
        <taxon>Dactylonectria</taxon>
    </lineage>
</organism>
<dbReference type="Proteomes" id="UP000717696">
    <property type="component" value="Unassembled WGS sequence"/>
</dbReference>
<feature type="region of interest" description="Disordered" evidence="1">
    <location>
        <begin position="84"/>
        <end position="106"/>
    </location>
</feature>